<keyword evidence="4 5" id="KW-0472">Membrane</keyword>
<keyword evidence="8" id="KW-1185">Reference proteome</keyword>
<keyword evidence="7" id="KW-0378">Hydrolase</keyword>
<dbReference type="OrthoDB" id="9813074at2"/>
<feature type="transmembrane region" description="Helical" evidence="5">
    <location>
        <begin position="113"/>
        <end position="131"/>
    </location>
</feature>
<dbReference type="GO" id="GO:0004252">
    <property type="term" value="F:serine-type endopeptidase activity"/>
    <property type="evidence" value="ECO:0007669"/>
    <property type="project" value="InterPro"/>
</dbReference>
<feature type="transmembrane region" description="Helical" evidence="5">
    <location>
        <begin position="143"/>
        <end position="162"/>
    </location>
</feature>
<feature type="transmembrane region" description="Helical" evidence="5">
    <location>
        <begin position="7"/>
        <end position="30"/>
    </location>
</feature>
<dbReference type="PANTHER" id="PTHR43731:SF26">
    <property type="entry name" value="RHOMBOID-LIKE PROTEIN 10, CHLOROPLASTIC"/>
    <property type="match status" value="1"/>
</dbReference>
<evidence type="ECO:0000259" key="6">
    <source>
        <dbReference type="Pfam" id="PF01694"/>
    </source>
</evidence>
<dbReference type="SUPFAM" id="SSF144091">
    <property type="entry name" value="Rhomboid-like"/>
    <property type="match status" value="1"/>
</dbReference>
<evidence type="ECO:0000256" key="3">
    <source>
        <dbReference type="ARBA" id="ARBA00022989"/>
    </source>
</evidence>
<gene>
    <name evidence="7" type="ORF">DFR64_2360</name>
</gene>
<evidence type="ECO:0000256" key="4">
    <source>
        <dbReference type="ARBA" id="ARBA00023136"/>
    </source>
</evidence>
<dbReference type="Pfam" id="PF01694">
    <property type="entry name" value="Rhomboid"/>
    <property type="match status" value="1"/>
</dbReference>
<feature type="transmembrane region" description="Helical" evidence="5">
    <location>
        <begin position="86"/>
        <end position="107"/>
    </location>
</feature>
<keyword evidence="3 5" id="KW-1133">Transmembrane helix</keyword>
<accession>A0A347ZVX8</accession>
<dbReference type="RefSeq" id="WP_116225632.1">
    <property type="nucleotide sequence ID" value="NZ_AP018437.1"/>
</dbReference>
<dbReference type="GO" id="GO:0006508">
    <property type="term" value="P:proteolysis"/>
    <property type="evidence" value="ECO:0007669"/>
    <property type="project" value="UniProtKB-KW"/>
</dbReference>
<dbReference type="PANTHER" id="PTHR43731">
    <property type="entry name" value="RHOMBOID PROTEASE"/>
    <property type="match status" value="1"/>
</dbReference>
<evidence type="ECO:0000256" key="1">
    <source>
        <dbReference type="ARBA" id="ARBA00004141"/>
    </source>
</evidence>
<feature type="domain" description="Peptidase S54 rhomboid" evidence="6">
    <location>
        <begin position="48"/>
        <end position="184"/>
    </location>
</feature>
<dbReference type="InterPro" id="IPR035952">
    <property type="entry name" value="Rhomboid-like_sf"/>
</dbReference>
<dbReference type="InterPro" id="IPR022764">
    <property type="entry name" value="Peptidase_S54_rhomboid_dom"/>
</dbReference>
<name>A0A347ZVX8_9CHLR</name>
<evidence type="ECO:0000256" key="2">
    <source>
        <dbReference type="ARBA" id="ARBA00022692"/>
    </source>
</evidence>
<sequence>MKRKYPISYYIIAITVAFFLLQQLSKMLFGYDFPLLYGAKINEFILKGEIWRLVTPLLLHGSILHIAFNMYALYTVGPGLERRYGPISFITLYLIGGLWGNTASFLFSANPSLGASTAIFGLIAAQGVYIYKNRFLLGQAAQPLLVNVIVVIVINLLFGLSTSGIDNWGHLGGLLGGLFYAWFAGPTYGIDSTITFGNVVIAHPKNPRMIGLGAALTALLLVLAKILMA</sequence>
<evidence type="ECO:0000256" key="5">
    <source>
        <dbReference type="SAM" id="Phobius"/>
    </source>
</evidence>
<comment type="caution">
    <text evidence="7">The sequence shown here is derived from an EMBL/GenBank/DDBJ whole genome shotgun (WGS) entry which is preliminary data.</text>
</comment>
<proteinExistence type="predicted"/>
<keyword evidence="7" id="KW-0645">Protease</keyword>
<feature type="transmembrane region" description="Helical" evidence="5">
    <location>
        <begin position="209"/>
        <end position="228"/>
    </location>
</feature>
<keyword evidence="2 5" id="KW-0812">Transmembrane</keyword>
<feature type="transmembrane region" description="Helical" evidence="5">
    <location>
        <begin position="50"/>
        <end position="74"/>
    </location>
</feature>
<protein>
    <submittedName>
        <fullName evidence="7">Membrane associated rhomboid family serine protease</fullName>
    </submittedName>
</protein>
<dbReference type="Gene3D" id="1.20.1540.10">
    <property type="entry name" value="Rhomboid-like"/>
    <property type="match status" value="1"/>
</dbReference>
<dbReference type="Proteomes" id="UP000256388">
    <property type="component" value="Unassembled WGS sequence"/>
</dbReference>
<dbReference type="InterPro" id="IPR050925">
    <property type="entry name" value="Rhomboid_protease_S54"/>
</dbReference>
<reference evidence="7 8" key="1">
    <citation type="submission" date="2018-08" db="EMBL/GenBank/DDBJ databases">
        <title>Genomic Encyclopedia of Type Strains, Phase IV (KMG-IV): sequencing the most valuable type-strain genomes for metagenomic binning, comparative biology and taxonomic classification.</title>
        <authorList>
            <person name="Goeker M."/>
        </authorList>
    </citation>
    <scope>NUCLEOTIDE SEQUENCE [LARGE SCALE GENOMIC DNA]</scope>
    <source>
        <strain evidence="7 8">DSM 23923</strain>
    </source>
</reference>
<dbReference type="AlphaFoldDB" id="A0A347ZVX8"/>
<evidence type="ECO:0000313" key="8">
    <source>
        <dbReference type="Proteomes" id="UP000256388"/>
    </source>
</evidence>
<dbReference type="EMBL" id="QUMS01000003">
    <property type="protein sequence ID" value="REG07156.1"/>
    <property type="molecule type" value="Genomic_DNA"/>
</dbReference>
<comment type="subcellular location">
    <subcellularLocation>
        <location evidence="1">Membrane</location>
        <topology evidence="1">Multi-pass membrane protein</topology>
    </subcellularLocation>
</comment>
<dbReference type="GO" id="GO:0016020">
    <property type="term" value="C:membrane"/>
    <property type="evidence" value="ECO:0007669"/>
    <property type="project" value="UniProtKB-SubCell"/>
</dbReference>
<organism evidence="7 8">
    <name type="scientific">Pelolinea submarina</name>
    <dbReference type="NCBI Taxonomy" id="913107"/>
    <lineage>
        <taxon>Bacteria</taxon>
        <taxon>Bacillati</taxon>
        <taxon>Chloroflexota</taxon>
        <taxon>Anaerolineae</taxon>
        <taxon>Anaerolineales</taxon>
        <taxon>Anaerolineaceae</taxon>
        <taxon>Pelolinea</taxon>
    </lineage>
</organism>
<evidence type="ECO:0000313" key="7">
    <source>
        <dbReference type="EMBL" id="REG07156.1"/>
    </source>
</evidence>